<dbReference type="Proteomes" id="UP001281147">
    <property type="component" value="Unassembled WGS sequence"/>
</dbReference>
<sequence>MAAIFIVAGMAIAEKVEKKKEAKRQKKAKDEARYRELQIETNRRLTQKERGIDKTQDTFIENPEDLDDGEDFENLRQSVSDISPPPYEDAVQVGERREREWQAQMQRRRSSVNSNRSNSAVHAMRMG</sequence>
<gene>
    <name evidence="1" type="ORF">LTR37_013533</name>
</gene>
<comment type="caution">
    <text evidence="1">The sequence shown here is derived from an EMBL/GenBank/DDBJ whole genome shotgun (WGS) entry which is preliminary data.</text>
</comment>
<protein>
    <submittedName>
        <fullName evidence="1">Uncharacterized protein</fullName>
    </submittedName>
</protein>
<organism evidence="1 2">
    <name type="scientific">Vermiconidia calcicola</name>
    <dbReference type="NCBI Taxonomy" id="1690605"/>
    <lineage>
        <taxon>Eukaryota</taxon>
        <taxon>Fungi</taxon>
        <taxon>Dikarya</taxon>
        <taxon>Ascomycota</taxon>
        <taxon>Pezizomycotina</taxon>
        <taxon>Dothideomycetes</taxon>
        <taxon>Dothideomycetidae</taxon>
        <taxon>Mycosphaerellales</taxon>
        <taxon>Extremaceae</taxon>
        <taxon>Vermiconidia</taxon>
    </lineage>
</organism>
<proteinExistence type="predicted"/>
<keyword evidence="2" id="KW-1185">Reference proteome</keyword>
<evidence type="ECO:0000313" key="2">
    <source>
        <dbReference type="Proteomes" id="UP001281147"/>
    </source>
</evidence>
<name>A0ACC3MXU5_9PEZI</name>
<reference evidence="1" key="1">
    <citation type="submission" date="2023-07" db="EMBL/GenBank/DDBJ databases">
        <title>Black Yeasts Isolated from many extreme environments.</title>
        <authorList>
            <person name="Coleine C."/>
            <person name="Stajich J.E."/>
            <person name="Selbmann L."/>
        </authorList>
    </citation>
    <scope>NUCLEOTIDE SEQUENCE</scope>
    <source>
        <strain evidence="1">CCFEE 5714</strain>
    </source>
</reference>
<dbReference type="EMBL" id="JAUTXU010000133">
    <property type="protein sequence ID" value="KAK3705016.1"/>
    <property type="molecule type" value="Genomic_DNA"/>
</dbReference>
<evidence type="ECO:0000313" key="1">
    <source>
        <dbReference type="EMBL" id="KAK3705016.1"/>
    </source>
</evidence>
<accession>A0ACC3MXU5</accession>